<dbReference type="InterPro" id="IPR011711">
    <property type="entry name" value="GntR_C"/>
</dbReference>
<dbReference type="Gene3D" id="1.20.120.530">
    <property type="entry name" value="GntR ligand-binding domain-like"/>
    <property type="match status" value="1"/>
</dbReference>
<dbReference type="PANTHER" id="PTHR43537">
    <property type="entry name" value="TRANSCRIPTIONAL REGULATOR, GNTR FAMILY"/>
    <property type="match status" value="1"/>
</dbReference>
<name>A0A255HB20_9ACTN</name>
<keyword evidence="3" id="KW-0804">Transcription</keyword>
<dbReference type="SMART" id="SM00895">
    <property type="entry name" value="FCD"/>
    <property type="match status" value="1"/>
</dbReference>
<dbReference type="Gene3D" id="1.10.10.10">
    <property type="entry name" value="Winged helix-like DNA-binding domain superfamily/Winged helix DNA-binding domain"/>
    <property type="match status" value="1"/>
</dbReference>
<dbReference type="Pfam" id="PF07729">
    <property type="entry name" value="FCD"/>
    <property type="match status" value="1"/>
</dbReference>
<sequence>MSQAPLTERIATELGARIVNEELRPGSVLLLEELGAEFGVSRTVAREAVKLLESHQLVTSRRRVGVQVQPPGSWSALSPFVLRARLAGPRRLEQLEAISQLRRGVEPIAAGLAAVHASDEQQQALVGAALGMAQTGRVIAGALPDLQAYLAHDVVFHRTLLIASGNPLMASLADIIEEVLTARTNHHLMPPVPNPDAIRLHRQVALAIADGDAVGAEQAMREIVDEARAAVATMAQEPGR</sequence>
<gene>
    <name evidence="5" type="ORF">CGZ93_00520</name>
</gene>
<dbReference type="InterPro" id="IPR008920">
    <property type="entry name" value="TF_FadR/GntR_C"/>
</dbReference>
<evidence type="ECO:0000313" key="5">
    <source>
        <dbReference type="EMBL" id="OYO24990.1"/>
    </source>
</evidence>
<dbReference type="InterPro" id="IPR036390">
    <property type="entry name" value="WH_DNA-bd_sf"/>
</dbReference>
<dbReference type="SMART" id="SM00345">
    <property type="entry name" value="HTH_GNTR"/>
    <property type="match status" value="1"/>
</dbReference>
<dbReference type="SUPFAM" id="SSF46785">
    <property type="entry name" value="Winged helix' DNA-binding domain"/>
    <property type="match status" value="1"/>
</dbReference>
<accession>A0A255HB20</accession>
<evidence type="ECO:0000259" key="4">
    <source>
        <dbReference type="PROSITE" id="PS50949"/>
    </source>
</evidence>
<dbReference type="SUPFAM" id="SSF48008">
    <property type="entry name" value="GntR ligand-binding domain-like"/>
    <property type="match status" value="1"/>
</dbReference>
<dbReference type="GO" id="GO:0003700">
    <property type="term" value="F:DNA-binding transcription factor activity"/>
    <property type="evidence" value="ECO:0007669"/>
    <property type="project" value="InterPro"/>
</dbReference>
<evidence type="ECO:0000313" key="6">
    <source>
        <dbReference type="Proteomes" id="UP000216311"/>
    </source>
</evidence>
<organism evidence="5 6">
    <name type="scientific">Enemella dayhoffiae</name>
    <dbReference type="NCBI Taxonomy" id="2016507"/>
    <lineage>
        <taxon>Bacteria</taxon>
        <taxon>Bacillati</taxon>
        <taxon>Actinomycetota</taxon>
        <taxon>Actinomycetes</taxon>
        <taxon>Propionibacteriales</taxon>
        <taxon>Propionibacteriaceae</taxon>
        <taxon>Enemella</taxon>
    </lineage>
</organism>
<keyword evidence="2" id="KW-0238">DNA-binding</keyword>
<dbReference type="InterPro" id="IPR036388">
    <property type="entry name" value="WH-like_DNA-bd_sf"/>
</dbReference>
<evidence type="ECO:0000256" key="1">
    <source>
        <dbReference type="ARBA" id="ARBA00023015"/>
    </source>
</evidence>
<keyword evidence="1" id="KW-0805">Transcription regulation</keyword>
<comment type="caution">
    <text evidence="5">The sequence shown here is derived from an EMBL/GenBank/DDBJ whole genome shotgun (WGS) entry which is preliminary data.</text>
</comment>
<feature type="domain" description="HTH gntR-type" evidence="4">
    <location>
        <begin position="4"/>
        <end position="71"/>
    </location>
</feature>
<dbReference type="RefSeq" id="WP_094362197.1">
    <property type="nucleotide sequence ID" value="NZ_NMVQ01000001.1"/>
</dbReference>
<protein>
    <submittedName>
        <fullName evidence="5">GntR family transcriptional regulator</fullName>
    </submittedName>
</protein>
<keyword evidence="6" id="KW-1185">Reference proteome</keyword>
<reference evidence="5 6" key="1">
    <citation type="submission" date="2017-07" db="EMBL/GenBank/DDBJ databases">
        <title>Draft whole genome sequences of clinical Proprionibacteriaceae strains.</title>
        <authorList>
            <person name="Bernier A.-M."/>
            <person name="Bernard K."/>
            <person name="Domingo M.-C."/>
        </authorList>
    </citation>
    <scope>NUCLEOTIDE SEQUENCE [LARGE SCALE GENOMIC DNA]</scope>
    <source>
        <strain evidence="5 6">NML 130396</strain>
    </source>
</reference>
<dbReference type="EMBL" id="NMVQ01000001">
    <property type="protein sequence ID" value="OYO24990.1"/>
    <property type="molecule type" value="Genomic_DNA"/>
</dbReference>
<dbReference type="Pfam" id="PF00392">
    <property type="entry name" value="GntR"/>
    <property type="match status" value="1"/>
</dbReference>
<dbReference type="OrthoDB" id="4164516at2"/>
<evidence type="ECO:0000256" key="2">
    <source>
        <dbReference type="ARBA" id="ARBA00023125"/>
    </source>
</evidence>
<proteinExistence type="predicted"/>
<dbReference type="Proteomes" id="UP000216311">
    <property type="component" value="Unassembled WGS sequence"/>
</dbReference>
<dbReference type="InterPro" id="IPR000524">
    <property type="entry name" value="Tscrpt_reg_HTH_GntR"/>
</dbReference>
<dbReference type="PANTHER" id="PTHR43537:SF44">
    <property type="entry name" value="GNTR FAMILY REGULATORY PROTEIN"/>
    <property type="match status" value="1"/>
</dbReference>
<dbReference type="CDD" id="cd07377">
    <property type="entry name" value="WHTH_GntR"/>
    <property type="match status" value="1"/>
</dbReference>
<dbReference type="PROSITE" id="PS50949">
    <property type="entry name" value="HTH_GNTR"/>
    <property type="match status" value="1"/>
</dbReference>
<dbReference type="AlphaFoldDB" id="A0A255HB20"/>
<dbReference type="GO" id="GO:0003677">
    <property type="term" value="F:DNA binding"/>
    <property type="evidence" value="ECO:0007669"/>
    <property type="project" value="UniProtKB-KW"/>
</dbReference>
<evidence type="ECO:0000256" key="3">
    <source>
        <dbReference type="ARBA" id="ARBA00023163"/>
    </source>
</evidence>